<dbReference type="SMART" id="SM00387">
    <property type="entry name" value="HATPase_c"/>
    <property type="match status" value="1"/>
</dbReference>
<keyword evidence="4" id="KW-0808">Transferase</keyword>
<feature type="transmembrane region" description="Helical" evidence="7">
    <location>
        <begin position="74"/>
        <end position="98"/>
    </location>
</feature>
<evidence type="ECO:0000259" key="10">
    <source>
        <dbReference type="PROSITE" id="PS50113"/>
    </source>
</evidence>
<accession>A0A3M0DQU7</accession>
<dbReference type="InterPro" id="IPR000014">
    <property type="entry name" value="PAS"/>
</dbReference>
<dbReference type="PROSITE" id="PS50112">
    <property type="entry name" value="PAS"/>
    <property type="match status" value="1"/>
</dbReference>
<dbReference type="InterPro" id="IPR000700">
    <property type="entry name" value="PAS-assoc_C"/>
</dbReference>
<dbReference type="InterPro" id="IPR005467">
    <property type="entry name" value="His_kinase_dom"/>
</dbReference>
<organism evidence="12 13">
    <name type="scientific">Haloplanus aerogenes</name>
    <dbReference type="NCBI Taxonomy" id="660522"/>
    <lineage>
        <taxon>Archaea</taxon>
        <taxon>Methanobacteriati</taxon>
        <taxon>Methanobacteriota</taxon>
        <taxon>Stenosarchaea group</taxon>
        <taxon>Halobacteria</taxon>
        <taxon>Halobacteriales</taxon>
        <taxon>Haloferacaceae</taxon>
        <taxon>Haloplanus</taxon>
    </lineage>
</organism>
<evidence type="ECO:0000256" key="5">
    <source>
        <dbReference type="ARBA" id="ARBA00022777"/>
    </source>
</evidence>
<dbReference type="Proteomes" id="UP000282007">
    <property type="component" value="Chromosome"/>
</dbReference>
<dbReference type="PANTHER" id="PTHR43711:SF1">
    <property type="entry name" value="HISTIDINE KINASE 1"/>
    <property type="match status" value="1"/>
</dbReference>
<dbReference type="Pfam" id="PF16926">
    <property type="entry name" value="HisKA_4TM"/>
    <property type="match status" value="1"/>
</dbReference>
<dbReference type="SUPFAM" id="SSF47384">
    <property type="entry name" value="Homodimeric domain of signal transducing histidine kinase"/>
    <property type="match status" value="1"/>
</dbReference>
<sequence>MRSESASQRLVWAGTICAIGLVLLLANVPHLLREEGPLAYALGVFFPMVLASGLTTAGYWVYRSDLNGEFLPRVTAWTVSGIVAMAIVTAAMLAYQFAEGSRIITTHLPFVLLNLLTTGGLGGVLIGIYDGFQRQQQRLTEQDRQRYRSLLDAVPDAIFVARIATGEIIDANRTAEQLLDRPREDILGRDQTSLHPDENRDQYAELFEGHVAADEAVETKLPDGSDIHVVTAEGEHVPVEINASRFAYRDDPRFIGVFRDISDRRVREQELRKRTEQLEVLNRVIRHDIRNDMNVITGWVETLPEHVDEDSEEILDRIQETSHHVTELTEISRDYVEIISGSSSAELHAVSLSDAVRNELVTRRETYPEAEFRLEADLSEIEVRANELLSSVIRNLLNNAVQHNDGETPTVTIDADRTEESVIISVADDGPGIPDSQKETVFGKGEKNLDSAGTGIGLYLVKRLVDEFGGDVWIEDNDPKGAIFKVQLQRA</sequence>
<dbReference type="RefSeq" id="WP_121919873.1">
    <property type="nucleotide sequence ID" value="NZ_CP034145.1"/>
</dbReference>
<proteinExistence type="predicted"/>
<dbReference type="InterPro" id="IPR050736">
    <property type="entry name" value="Sensor_HK_Regulatory"/>
</dbReference>
<dbReference type="EMBL" id="REFS01000002">
    <property type="protein sequence ID" value="RMB23977.1"/>
    <property type="molecule type" value="Genomic_DNA"/>
</dbReference>
<reference evidence="12" key="3">
    <citation type="submission" date="2018-10" db="EMBL/GenBank/DDBJ databases">
        <authorList>
            <person name="Whitman W."/>
            <person name="Huntemann M."/>
            <person name="Clum A."/>
            <person name="Pillay M."/>
            <person name="Palaniappan K."/>
            <person name="Varghese N."/>
            <person name="Mikhailova N."/>
            <person name="Stamatis D."/>
            <person name="Reddy T."/>
            <person name="Daum C."/>
            <person name="Shapiro N."/>
            <person name="Ivanova N."/>
            <person name="Kyrpides N."/>
            <person name="Woyke T."/>
        </authorList>
    </citation>
    <scope>NUCLEOTIDE SEQUENCE</scope>
    <source>
        <strain evidence="12">CGMCC 1.10124</strain>
    </source>
</reference>
<keyword evidence="7" id="KW-0472">Membrane</keyword>
<dbReference type="Pfam" id="PF13426">
    <property type="entry name" value="PAS_9"/>
    <property type="match status" value="1"/>
</dbReference>
<name>A0A3M0DQU7_9EURY</name>
<dbReference type="AlphaFoldDB" id="A0A3M0DQU7"/>
<evidence type="ECO:0000313" key="13">
    <source>
        <dbReference type="Proteomes" id="UP000277326"/>
    </source>
</evidence>
<protein>
    <recommendedName>
        <fullName evidence="2">histidine kinase</fullName>
        <ecNumber evidence="2">2.7.13.3</ecNumber>
    </recommendedName>
</protein>
<dbReference type="PRINTS" id="PR00344">
    <property type="entry name" value="BCTRLSENSOR"/>
</dbReference>
<dbReference type="PROSITE" id="PS50113">
    <property type="entry name" value="PAC"/>
    <property type="match status" value="1"/>
</dbReference>
<evidence type="ECO:0000256" key="4">
    <source>
        <dbReference type="ARBA" id="ARBA00022679"/>
    </source>
</evidence>
<keyword evidence="6" id="KW-0902">Two-component regulatory system</keyword>
<dbReference type="InterPro" id="IPR003594">
    <property type="entry name" value="HATPase_dom"/>
</dbReference>
<dbReference type="KEGG" id="haer:DU502_02870"/>
<dbReference type="EC" id="2.7.13.3" evidence="2"/>
<dbReference type="SUPFAM" id="SSF55785">
    <property type="entry name" value="PYP-like sensor domain (PAS domain)"/>
    <property type="match status" value="1"/>
</dbReference>
<dbReference type="Pfam" id="PF02518">
    <property type="entry name" value="HATPase_c"/>
    <property type="match status" value="1"/>
</dbReference>
<reference evidence="11 14" key="2">
    <citation type="submission" date="2018-07" db="EMBL/GenBank/DDBJ databases">
        <title>Genome sequences of Haloplanus aerogenes JCM 16430T.</title>
        <authorList>
            <person name="Kim Y.B."/>
            <person name="Roh S.W."/>
        </authorList>
    </citation>
    <scope>NUCLEOTIDE SEQUENCE [LARGE SCALE GENOMIC DNA]</scope>
    <source>
        <strain evidence="11 14">JCM 16430</strain>
    </source>
</reference>
<dbReference type="InterPro" id="IPR003661">
    <property type="entry name" value="HisK_dim/P_dom"/>
</dbReference>
<evidence type="ECO:0000313" key="11">
    <source>
        <dbReference type="EMBL" id="AZH24383.1"/>
    </source>
</evidence>
<dbReference type="SMART" id="SM00388">
    <property type="entry name" value="HisKA"/>
    <property type="match status" value="1"/>
</dbReference>
<feature type="domain" description="PAS" evidence="9">
    <location>
        <begin position="143"/>
        <end position="198"/>
    </location>
</feature>
<dbReference type="OrthoDB" id="3369at2157"/>
<feature type="transmembrane region" description="Helical" evidence="7">
    <location>
        <begin position="38"/>
        <end position="62"/>
    </location>
</feature>
<dbReference type="Gene3D" id="3.30.450.20">
    <property type="entry name" value="PAS domain"/>
    <property type="match status" value="1"/>
</dbReference>
<dbReference type="GeneID" id="38470194"/>
<dbReference type="PROSITE" id="PS50109">
    <property type="entry name" value="HIS_KIN"/>
    <property type="match status" value="1"/>
</dbReference>
<evidence type="ECO:0000259" key="9">
    <source>
        <dbReference type="PROSITE" id="PS50112"/>
    </source>
</evidence>
<evidence type="ECO:0000256" key="1">
    <source>
        <dbReference type="ARBA" id="ARBA00000085"/>
    </source>
</evidence>
<evidence type="ECO:0000256" key="3">
    <source>
        <dbReference type="ARBA" id="ARBA00022553"/>
    </source>
</evidence>
<dbReference type="InterPro" id="IPR036097">
    <property type="entry name" value="HisK_dim/P_sf"/>
</dbReference>
<dbReference type="NCBIfam" id="TIGR00229">
    <property type="entry name" value="sensory_box"/>
    <property type="match status" value="1"/>
</dbReference>
<dbReference type="CDD" id="cd00130">
    <property type="entry name" value="PAS"/>
    <property type="match status" value="1"/>
</dbReference>
<dbReference type="CDD" id="cd00075">
    <property type="entry name" value="HATPase"/>
    <property type="match status" value="1"/>
</dbReference>
<dbReference type="CDD" id="cd00082">
    <property type="entry name" value="HisKA"/>
    <property type="match status" value="1"/>
</dbReference>
<reference evidence="12 13" key="1">
    <citation type="journal article" date="2015" name="Stand. Genomic Sci.">
        <title>Genomic Encyclopedia of Bacterial and Archaeal Type Strains, Phase III: the genomes of soil and plant-associated and newly described type strains.</title>
        <authorList>
            <person name="Whitman W.B."/>
            <person name="Woyke T."/>
            <person name="Klenk H.P."/>
            <person name="Zhou Y."/>
            <person name="Lilburn T.G."/>
            <person name="Beck B.J."/>
            <person name="De Vos P."/>
            <person name="Vandamme P."/>
            <person name="Eisen J.A."/>
            <person name="Garrity G."/>
            <person name="Hugenholtz P."/>
            <person name="Kyrpides N.C."/>
        </authorList>
    </citation>
    <scope>NUCLEOTIDE SEQUENCE [LARGE SCALE GENOMIC DNA]</scope>
    <source>
        <strain evidence="12 13">CGMCC 1.10124</strain>
    </source>
</reference>
<dbReference type="PANTHER" id="PTHR43711">
    <property type="entry name" value="TWO-COMPONENT HISTIDINE KINASE"/>
    <property type="match status" value="1"/>
</dbReference>
<dbReference type="SUPFAM" id="SSF55874">
    <property type="entry name" value="ATPase domain of HSP90 chaperone/DNA topoisomerase II/histidine kinase"/>
    <property type="match status" value="1"/>
</dbReference>
<dbReference type="InterPro" id="IPR035965">
    <property type="entry name" value="PAS-like_dom_sf"/>
</dbReference>
<comment type="catalytic activity">
    <reaction evidence="1">
        <text>ATP + protein L-histidine = ADP + protein N-phospho-L-histidine.</text>
        <dbReference type="EC" id="2.7.13.3"/>
    </reaction>
</comment>
<evidence type="ECO:0000259" key="8">
    <source>
        <dbReference type="PROSITE" id="PS50109"/>
    </source>
</evidence>
<feature type="domain" description="Histidine kinase" evidence="8">
    <location>
        <begin position="284"/>
        <end position="491"/>
    </location>
</feature>
<evidence type="ECO:0000256" key="6">
    <source>
        <dbReference type="ARBA" id="ARBA00023012"/>
    </source>
</evidence>
<evidence type="ECO:0000256" key="7">
    <source>
        <dbReference type="SAM" id="Phobius"/>
    </source>
</evidence>
<dbReference type="SMART" id="SM00091">
    <property type="entry name" value="PAS"/>
    <property type="match status" value="1"/>
</dbReference>
<dbReference type="InterPro" id="IPR031623">
    <property type="entry name" value="HisKA_4TM"/>
</dbReference>
<dbReference type="EMBL" id="CP034145">
    <property type="protein sequence ID" value="AZH24383.1"/>
    <property type="molecule type" value="Genomic_DNA"/>
</dbReference>
<keyword evidence="14" id="KW-1185">Reference proteome</keyword>
<feature type="transmembrane region" description="Helical" evidence="7">
    <location>
        <begin position="12"/>
        <end position="32"/>
    </location>
</feature>
<dbReference type="Pfam" id="PF00512">
    <property type="entry name" value="HisKA"/>
    <property type="match status" value="1"/>
</dbReference>
<feature type="domain" description="PAC" evidence="10">
    <location>
        <begin position="223"/>
        <end position="273"/>
    </location>
</feature>
<keyword evidence="5" id="KW-0418">Kinase</keyword>
<keyword evidence="3" id="KW-0597">Phosphoprotein</keyword>
<dbReference type="InterPro" id="IPR004358">
    <property type="entry name" value="Sig_transdc_His_kin-like_C"/>
</dbReference>
<dbReference type="Proteomes" id="UP000277326">
    <property type="component" value="Unassembled WGS sequence"/>
</dbReference>
<evidence type="ECO:0000313" key="14">
    <source>
        <dbReference type="Proteomes" id="UP000282007"/>
    </source>
</evidence>
<gene>
    <name evidence="12" type="ORF">ATH50_1209</name>
    <name evidence="11" type="ORF">DU502_02870</name>
</gene>
<dbReference type="Gene3D" id="3.30.565.10">
    <property type="entry name" value="Histidine kinase-like ATPase, C-terminal domain"/>
    <property type="match status" value="1"/>
</dbReference>
<keyword evidence="7" id="KW-1133">Transmembrane helix</keyword>
<dbReference type="GO" id="GO:0000155">
    <property type="term" value="F:phosphorelay sensor kinase activity"/>
    <property type="evidence" value="ECO:0007669"/>
    <property type="project" value="InterPro"/>
</dbReference>
<evidence type="ECO:0000313" key="12">
    <source>
        <dbReference type="EMBL" id="RMB23977.1"/>
    </source>
</evidence>
<feature type="transmembrane region" description="Helical" evidence="7">
    <location>
        <begin position="110"/>
        <end position="129"/>
    </location>
</feature>
<evidence type="ECO:0000256" key="2">
    <source>
        <dbReference type="ARBA" id="ARBA00012438"/>
    </source>
</evidence>
<keyword evidence="7" id="KW-0812">Transmembrane</keyword>
<dbReference type="Gene3D" id="1.10.287.130">
    <property type="match status" value="1"/>
</dbReference>
<dbReference type="InterPro" id="IPR036890">
    <property type="entry name" value="HATPase_C_sf"/>
</dbReference>